<dbReference type="EMBL" id="FKLO01000017">
    <property type="protein sequence ID" value="SAM58100.1"/>
    <property type="molecule type" value="Genomic_DNA"/>
</dbReference>
<dbReference type="REBASE" id="167360">
    <property type="entry name" value="Cho807ORF389P"/>
</dbReference>
<proteinExistence type="predicted"/>
<protein>
    <submittedName>
        <fullName evidence="2">Putative type II restriction endonuclease DpnI</fullName>
        <ecNumber evidence="2">3.1.21.4</ecNumber>
    </submittedName>
</protein>
<name>A0A1C3H2D7_9GAMM</name>
<keyword evidence="2" id="KW-0540">Nuclease</keyword>
<dbReference type="GO" id="GO:0009036">
    <property type="term" value="F:type II site-specific deoxyribonuclease activity"/>
    <property type="evidence" value="ECO:0007669"/>
    <property type="project" value="UniProtKB-EC"/>
</dbReference>
<dbReference type="Gene3D" id="1.10.10.10">
    <property type="entry name" value="Winged helix-like DNA-binding domain superfamily/Winged helix DNA-binding domain"/>
    <property type="match status" value="1"/>
</dbReference>
<dbReference type="Pfam" id="PF17726">
    <property type="entry name" value="DpnI_C"/>
    <property type="match status" value="1"/>
</dbReference>
<evidence type="ECO:0000259" key="1">
    <source>
        <dbReference type="Pfam" id="PF17726"/>
    </source>
</evidence>
<dbReference type="Gene3D" id="3.40.210.30">
    <property type="entry name" value="Dam replacing family, catalytic PD-(D/E)XK domain"/>
    <property type="match status" value="1"/>
</dbReference>
<feature type="domain" description="Dam-replacing protein HTH" evidence="1">
    <location>
        <begin position="183"/>
        <end position="251"/>
    </location>
</feature>
<dbReference type="InterPro" id="IPR036388">
    <property type="entry name" value="WH-like_DNA-bd_sf"/>
</dbReference>
<dbReference type="RefSeq" id="WP_079539280.1">
    <property type="nucleotide sequence ID" value="NZ_CALFOW010000089.1"/>
</dbReference>
<evidence type="ECO:0000313" key="2">
    <source>
        <dbReference type="EMBL" id="SAM58100.1"/>
    </source>
</evidence>
<accession>A0A1C3H2D7</accession>
<dbReference type="InterPro" id="IPR010324">
    <property type="entry name" value="DRP"/>
</dbReference>
<sequence>MNLYFDPAQAAGYKSRAQIVRVLSEHWLKANVPCINCGSTLQKTENNSRVKDFICPDCQENYELKSKEGLSIGKGMPDGAYNTMLARVQAEDNPNFFLLAYQRSDYRVQQLVLVPKHFVTVSMIAPRRNALKGRDNYLMCDLDIRELPESGKIPLVTAGKAIDPAHIQKQWQTHLFLRQQKAEKKGWLLAILHCLDQLPAQFTLAQLYAFSDKLQKQFPDNHHIQAKIRQQLQILRDQNLIEFSARGQYRKMA</sequence>
<gene>
    <name evidence="2" type="ORF">CHUV0807_0389</name>
</gene>
<dbReference type="Proteomes" id="UP000190837">
    <property type="component" value="Unassembled WGS sequence"/>
</dbReference>
<dbReference type="EC" id="3.1.21.4" evidence="2"/>
<keyword evidence="2" id="KW-0255">Endonuclease</keyword>
<dbReference type="Pfam" id="PF06044">
    <property type="entry name" value="DpnI"/>
    <property type="match status" value="1"/>
</dbReference>
<evidence type="ECO:0000313" key="3">
    <source>
        <dbReference type="Proteomes" id="UP000190837"/>
    </source>
</evidence>
<reference evidence="3" key="1">
    <citation type="submission" date="2016-04" db="EMBL/GenBank/DDBJ databases">
        <authorList>
            <person name="Tagini F."/>
        </authorList>
    </citation>
    <scope>NUCLEOTIDE SEQUENCE [LARGE SCALE GENOMIC DNA]</scope>
    <source>
        <strain evidence="3">CHUV0807</strain>
    </source>
</reference>
<dbReference type="InterPro" id="IPR043025">
    <property type="entry name" value="DRP_PD-(D/E)XK_dom"/>
</dbReference>
<dbReference type="InterPro" id="IPR041368">
    <property type="entry name" value="DRP_C"/>
</dbReference>
<keyword evidence="2" id="KW-0378">Hydrolase</keyword>
<dbReference type="AlphaFoldDB" id="A0A1C3H2D7"/>
<organism evidence="2 3">
    <name type="scientific">Cardiobacterium hominis</name>
    <dbReference type="NCBI Taxonomy" id="2718"/>
    <lineage>
        <taxon>Bacteria</taxon>
        <taxon>Pseudomonadati</taxon>
        <taxon>Pseudomonadota</taxon>
        <taxon>Gammaproteobacteria</taxon>
        <taxon>Cardiobacteriales</taxon>
        <taxon>Cardiobacteriaceae</taxon>
        <taxon>Cardiobacterium</taxon>
    </lineage>
</organism>